<keyword evidence="7" id="KW-0677">Repeat</keyword>
<dbReference type="InterPro" id="IPR001680">
    <property type="entry name" value="WD40_rpt"/>
</dbReference>
<evidence type="ECO:0000256" key="6">
    <source>
        <dbReference type="ARBA" id="ARBA00022574"/>
    </source>
</evidence>
<evidence type="ECO:0000256" key="13">
    <source>
        <dbReference type="ARBA" id="ARBA00023242"/>
    </source>
</evidence>
<evidence type="ECO:0000256" key="3">
    <source>
        <dbReference type="ARBA" id="ARBA00010102"/>
    </source>
</evidence>
<dbReference type="Pfam" id="PF00400">
    <property type="entry name" value="WD40"/>
    <property type="match status" value="4"/>
</dbReference>
<evidence type="ECO:0000256" key="4">
    <source>
        <dbReference type="ARBA" id="ARBA00019195"/>
    </source>
</evidence>
<evidence type="ECO:0000256" key="10">
    <source>
        <dbReference type="ARBA" id="ARBA00023010"/>
    </source>
</evidence>
<dbReference type="GO" id="GO:0032008">
    <property type="term" value="P:positive regulation of TOR signaling"/>
    <property type="evidence" value="ECO:0007669"/>
    <property type="project" value="TreeGrafter"/>
</dbReference>
<feature type="compositionally biased region" description="Acidic residues" evidence="15">
    <location>
        <begin position="312"/>
        <end position="321"/>
    </location>
</feature>
<dbReference type="OrthoDB" id="364224at2759"/>
<keyword evidence="13" id="KW-0539">Nucleus</keyword>
<evidence type="ECO:0000256" key="15">
    <source>
        <dbReference type="SAM" id="MobiDB-lite"/>
    </source>
</evidence>
<evidence type="ECO:0000256" key="1">
    <source>
        <dbReference type="ARBA" id="ARBA00004371"/>
    </source>
</evidence>
<dbReference type="GO" id="GO:0032527">
    <property type="term" value="P:protein exit from endoplasmic reticulum"/>
    <property type="evidence" value="ECO:0007669"/>
    <property type="project" value="TreeGrafter"/>
</dbReference>
<keyword evidence="6 14" id="KW-0853">WD repeat</keyword>
<keyword evidence="17" id="KW-1185">Reference proteome</keyword>
<dbReference type="InterPro" id="IPR036322">
    <property type="entry name" value="WD40_repeat_dom_sf"/>
</dbReference>
<evidence type="ECO:0000256" key="14">
    <source>
        <dbReference type="PROSITE-ProRule" id="PRU00221"/>
    </source>
</evidence>
<reference evidence="17" key="1">
    <citation type="submission" date="2017-01" db="EMBL/GenBank/DDBJ databases">
        <title>Comparative genomics of anhydrobiosis in the tardigrade Hypsibius dujardini.</title>
        <authorList>
            <person name="Yoshida Y."/>
            <person name="Koutsovoulos G."/>
            <person name="Laetsch D."/>
            <person name="Stevens L."/>
            <person name="Kumar S."/>
            <person name="Horikawa D."/>
            <person name="Ishino K."/>
            <person name="Komine S."/>
            <person name="Tomita M."/>
            <person name="Blaxter M."/>
            <person name="Arakawa K."/>
        </authorList>
    </citation>
    <scope>NUCLEOTIDE SEQUENCE [LARGE SCALE GENOMIC DNA]</scope>
    <source>
        <strain evidence="17">Z151</strain>
    </source>
</reference>
<keyword evidence="9" id="KW-0653">Protein transport</keyword>
<comment type="similarity">
    <text evidence="3">Belongs to the WD repeat SEC13 family.</text>
</comment>
<dbReference type="AlphaFoldDB" id="A0A1W0XDE9"/>
<dbReference type="GO" id="GO:0030127">
    <property type="term" value="C:COPII vesicle coat"/>
    <property type="evidence" value="ECO:0007669"/>
    <property type="project" value="TreeGrafter"/>
</dbReference>
<comment type="subcellular location">
    <subcellularLocation>
        <location evidence="1">Lysosome</location>
    </subcellularLocation>
    <subcellularLocation>
        <location evidence="2">Nucleus</location>
        <location evidence="2">Nuclear pore complex</location>
    </subcellularLocation>
</comment>
<dbReference type="GO" id="GO:0006606">
    <property type="term" value="P:protein import into nucleus"/>
    <property type="evidence" value="ECO:0007669"/>
    <property type="project" value="TreeGrafter"/>
</dbReference>
<protein>
    <recommendedName>
        <fullName evidence="4">Protein SEC13 homolog</fullName>
    </recommendedName>
</protein>
<keyword evidence="10" id="KW-0811">Translocation</keyword>
<evidence type="ECO:0000313" key="17">
    <source>
        <dbReference type="Proteomes" id="UP000192578"/>
    </source>
</evidence>
<proteinExistence type="inferred from homology"/>
<evidence type="ECO:0000256" key="12">
    <source>
        <dbReference type="ARBA" id="ARBA00023228"/>
    </source>
</evidence>
<dbReference type="PANTHER" id="PTHR11024:SF2">
    <property type="entry name" value="PROTEIN SEC13 HOMOLOG"/>
    <property type="match status" value="1"/>
</dbReference>
<name>A0A1W0XDE9_HYPEX</name>
<keyword evidence="8" id="KW-0509">mRNA transport</keyword>
<dbReference type="InterPro" id="IPR037363">
    <property type="entry name" value="Sec13/Seh1_fam"/>
</dbReference>
<sequence length="338" mass="37569">MALAHTQNPAIQVLGRINSGHQDLVHDVKFDHFGTSLATCSSDHLIKIFQVTKDEGGAPTFTHTADLKGHDDAVWQVSWAFPLHGTVLASCGYDKKVIVWRQEGNQWMVLYEYLNDCPVNCVAFAPFDLGRLMLACGASDGTIIILASRDDGSWGVTKIPNAHALGVMAVSWGDPFFMPVNGKRGETTTARLATGGCDNCVKIWRENGENGPWLEENRLDGHSDWVRDVAWRINRLFEHTTVVSASQDRRVLIWRHDGHTGWVRDTLKTFDDVPWTLSFSPTGSSLGVFWGTNSMTIFRESNGQWTAITETPSDEDSEAAVDQEGKTSDGRRSYNDQQ</sequence>
<dbReference type="PROSITE" id="PS50082">
    <property type="entry name" value="WD_REPEATS_2"/>
    <property type="match status" value="2"/>
</dbReference>
<accession>A0A1W0XDE9</accession>
<evidence type="ECO:0000313" key="16">
    <source>
        <dbReference type="EMBL" id="OQV25504.1"/>
    </source>
</evidence>
<organism evidence="16 17">
    <name type="scientific">Hypsibius exemplaris</name>
    <name type="common">Freshwater tardigrade</name>
    <dbReference type="NCBI Taxonomy" id="2072580"/>
    <lineage>
        <taxon>Eukaryota</taxon>
        <taxon>Metazoa</taxon>
        <taxon>Ecdysozoa</taxon>
        <taxon>Tardigrada</taxon>
        <taxon>Eutardigrada</taxon>
        <taxon>Parachela</taxon>
        <taxon>Hypsibioidea</taxon>
        <taxon>Hypsibiidae</taxon>
        <taxon>Hypsibius</taxon>
    </lineage>
</organism>
<evidence type="ECO:0000256" key="7">
    <source>
        <dbReference type="ARBA" id="ARBA00022737"/>
    </source>
</evidence>
<keyword evidence="5" id="KW-0813">Transport</keyword>
<evidence type="ECO:0000256" key="2">
    <source>
        <dbReference type="ARBA" id="ARBA00004567"/>
    </source>
</evidence>
<gene>
    <name evidence="16" type="ORF">BV898_00444</name>
</gene>
<evidence type="ECO:0000256" key="9">
    <source>
        <dbReference type="ARBA" id="ARBA00022927"/>
    </source>
</evidence>
<dbReference type="GO" id="GO:0031080">
    <property type="term" value="C:nuclear pore outer ring"/>
    <property type="evidence" value="ECO:0007669"/>
    <property type="project" value="TreeGrafter"/>
</dbReference>
<feature type="repeat" description="WD" evidence="14">
    <location>
        <begin position="219"/>
        <end position="254"/>
    </location>
</feature>
<feature type="repeat" description="WD" evidence="14">
    <location>
        <begin position="67"/>
        <end position="100"/>
    </location>
</feature>
<evidence type="ECO:0000256" key="11">
    <source>
        <dbReference type="ARBA" id="ARBA00023132"/>
    </source>
</evidence>
<evidence type="ECO:0000256" key="8">
    <source>
        <dbReference type="ARBA" id="ARBA00022816"/>
    </source>
</evidence>
<dbReference type="GO" id="GO:0051028">
    <property type="term" value="P:mRNA transport"/>
    <property type="evidence" value="ECO:0007669"/>
    <property type="project" value="UniProtKB-KW"/>
</dbReference>
<dbReference type="InterPro" id="IPR015943">
    <property type="entry name" value="WD40/YVTN_repeat-like_dom_sf"/>
</dbReference>
<dbReference type="GO" id="GO:0090114">
    <property type="term" value="P:COPII-coated vesicle budding"/>
    <property type="evidence" value="ECO:0007669"/>
    <property type="project" value="TreeGrafter"/>
</dbReference>
<dbReference type="SMART" id="SM00320">
    <property type="entry name" value="WD40"/>
    <property type="match status" value="5"/>
</dbReference>
<keyword evidence="11" id="KW-0906">Nuclear pore complex</keyword>
<dbReference type="EMBL" id="MTYJ01000002">
    <property type="protein sequence ID" value="OQV25504.1"/>
    <property type="molecule type" value="Genomic_DNA"/>
</dbReference>
<dbReference type="SUPFAM" id="SSF50978">
    <property type="entry name" value="WD40 repeat-like"/>
    <property type="match status" value="1"/>
</dbReference>
<feature type="compositionally biased region" description="Basic and acidic residues" evidence="15">
    <location>
        <begin position="323"/>
        <end position="338"/>
    </location>
</feature>
<dbReference type="GO" id="GO:0005198">
    <property type="term" value="F:structural molecule activity"/>
    <property type="evidence" value="ECO:0007669"/>
    <property type="project" value="InterPro"/>
</dbReference>
<dbReference type="Proteomes" id="UP000192578">
    <property type="component" value="Unassembled WGS sequence"/>
</dbReference>
<dbReference type="Gene3D" id="2.130.10.10">
    <property type="entry name" value="YVTN repeat-like/Quinoprotein amine dehydrogenase"/>
    <property type="match status" value="1"/>
</dbReference>
<feature type="region of interest" description="Disordered" evidence="15">
    <location>
        <begin position="310"/>
        <end position="338"/>
    </location>
</feature>
<evidence type="ECO:0000256" key="5">
    <source>
        <dbReference type="ARBA" id="ARBA00022448"/>
    </source>
</evidence>
<comment type="caution">
    <text evidence="16">The sequence shown here is derived from an EMBL/GenBank/DDBJ whole genome shotgun (WGS) entry which is preliminary data.</text>
</comment>
<keyword evidence="12" id="KW-0458">Lysosome</keyword>
<dbReference type="GO" id="GO:0005764">
    <property type="term" value="C:lysosome"/>
    <property type="evidence" value="ECO:0007669"/>
    <property type="project" value="UniProtKB-SubCell"/>
</dbReference>
<dbReference type="PANTHER" id="PTHR11024">
    <property type="entry name" value="NUCLEAR PORE COMPLEX PROTEIN SEC13 / SEH1 FAMILY MEMBER"/>
    <property type="match status" value="1"/>
</dbReference>